<dbReference type="GO" id="GO:0005634">
    <property type="term" value="C:nucleus"/>
    <property type="evidence" value="ECO:0007669"/>
    <property type="project" value="UniProtKB-SubCell"/>
</dbReference>
<sequence length="1137" mass="125396">MSAYQYVVTAHKPTAVTACATGNFTSPKDLNLIVAKNSRIEIFQVSPEGLRPIKEVGIYGKIAVMLMFRPYYEPKDLLFIITARYNAMILECRGEDENIEIVTRAHGNIADRIGKVSESGIIAIIDPACRVIGLRLYDGLLKLIPLERENSELRATNIRIEESELQDLAFLHGCANPTLILLHQDLNGRHIKTHEISMREKEFINMPWKQDNIETESSMIIPVVEPMCGAVIVGQESIVYHDGSTFLAVAPPVIKQSTMTCFAKVDPDGCRYILGDMAGHIFMLMLEKEDKIDGTATVKDIKVELLGEVSIPECITYLDNGVLFIGSRIGDSQLVKLNKSANPENGSYITVMETFPNLAPIVDMVVVDLERQGQGQLVTCSGGFKEGSLRIIRNGIGIQELASIDLPGIKGIWALNVDSQSEHHNTMVLSFVGHTRVLMLSGEEVEETEIPGFLSDQQTMYCGSVDRNTILQITQSSVRIIGVGGMIGEWKPPPGGHGLSVATSNDKQVAVASGSHLYYLEVTCDSIVERRHLELEHEVSCLDISPLPGQTTADYIVAGLWTDISARVLHLPNLEETHKEYLGGEIISRSVLMASMEGVHYVLCALGDGAMFYFSFDPATGRLSEKRKVTLGTQPIVLKSFRTMSVTNIFACSDRPTVIYSSNRKLVFSNVNLKEVSYMCSINTEAYPDSLALANDSSVIIGTIDEIQKLHIRSIPLNEAPRRIAYQESTKTFGVISTRVDVQDSNGLTVVRECASTRAQSTSNSLHSALGGGGPTEVGLEVEVSSLLVLDQTTFEVIHAHQLAHTEYCLSLVSARLGEDSHCYYIVGTAVVNPEESEPKQGRIIVFLYDEGRLQQVCEKEVKGACYSLAEFNGKLLASINSTVRLFEWSSEKELRLECSHFNNIIALFLKTKGDFVLVGDIMRAVTLLQYKTVEGCFEEIARDYNPNWMTSIEILDDDTFLGSENSLNLFVCQKDSSATTDEERQLMQEVARFHLGDLVNTFRRGSLVMRTIGTAMGGGGNTVLLGTVSGAVGALFQLPSHLYELLSDLQERLAHVIKSVGKIDHAFWRSFTTEAKTEPAEGFIDGDLVESFLDLTRRDMEEVVQGLQVPEGSPGNKRPATVDDIIKIVEDLTRTH</sequence>
<evidence type="ECO:0000256" key="5">
    <source>
        <dbReference type="ARBA" id="ARBA00031668"/>
    </source>
</evidence>
<accession>A0ABD0YD57</accession>
<evidence type="ECO:0000256" key="3">
    <source>
        <dbReference type="ARBA" id="ARBA00014577"/>
    </source>
</evidence>
<evidence type="ECO:0000259" key="7">
    <source>
        <dbReference type="Pfam" id="PF03178"/>
    </source>
</evidence>
<dbReference type="Pfam" id="PF10433">
    <property type="entry name" value="Beta-prop_RSE1_1st"/>
    <property type="match status" value="1"/>
</dbReference>
<feature type="domain" description="RSE1/DDB1/CPSF1 first beta-propeller" evidence="8">
    <location>
        <begin position="16"/>
        <end position="356"/>
    </location>
</feature>
<organism evidence="10 11">
    <name type="scientific">Ranatra chinensis</name>
    <dbReference type="NCBI Taxonomy" id="642074"/>
    <lineage>
        <taxon>Eukaryota</taxon>
        <taxon>Metazoa</taxon>
        <taxon>Ecdysozoa</taxon>
        <taxon>Arthropoda</taxon>
        <taxon>Hexapoda</taxon>
        <taxon>Insecta</taxon>
        <taxon>Pterygota</taxon>
        <taxon>Neoptera</taxon>
        <taxon>Paraneoptera</taxon>
        <taxon>Hemiptera</taxon>
        <taxon>Heteroptera</taxon>
        <taxon>Panheteroptera</taxon>
        <taxon>Nepomorpha</taxon>
        <taxon>Nepidae</taxon>
        <taxon>Ranatrinae</taxon>
        <taxon>Ranatra</taxon>
    </lineage>
</organism>
<reference evidence="10 11" key="1">
    <citation type="submission" date="2024-07" db="EMBL/GenBank/DDBJ databases">
        <title>Chromosome-level genome assembly of the water stick insect Ranatra chinensis (Heteroptera: Nepidae).</title>
        <authorList>
            <person name="Liu X."/>
        </authorList>
    </citation>
    <scope>NUCLEOTIDE SEQUENCE [LARGE SCALE GENOMIC DNA]</scope>
    <source>
        <strain evidence="10">Cailab_2021Rc</strain>
        <tissue evidence="10">Muscle</tissue>
    </source>
</reference>
<feature type="domain" description="RSE1/DDB1/CPSF1 C-terminal" evidence="7">
    <location>
        <begin position="785"/>
        <end position="1095"/>
    </location>
</feature>
<dbReference type="GO" id="GO:0043161">
    <property type="term" value="P:proteasome-mediated ubiquitin-dependent protein catabolic process"/>
    <property type="evidence" value="ECO:0007669"/>
    <property type="project" value="UniProtKB-UniRule"/>
</dbReference>
<dbReference type="Gene3D" id="1.10.150.910">
    <property type="match status" value="1"/>
</dbReference>
<dbReference type="FunFam" id="1.10.150.910:FF:000003">
    <property type="entry name" value="DNA damage-binding protein 1a"/>
    <property type="match status" value="1"/>
</dbReference>
<dbReference type="InterPro" id="IPR015943">
    <property type="entry name" value="WD40/YVTN_repeat-like_dom_sf"/>
</dbReference>
<dbReference type="InterPro" id="IPR011047">
    <property type="entry name" value="Quinoprotein_ADH-like_sf"/>
</dbReference>
<keyword evidence="6" id="KW-0963">Cytoplasm</keyword>
<dbReference type="SUPFAM" id="SSF50998">
    <property type="entry name" value="Quinoprotein alcohol dehydrogenase-like"/>
    <property type="match status" value="1"/>
</dbReference>
<feature type="domain" description="RSE1/DDB1/CPSF1 second beta-propeller" evidence="9">
    <location>
        <begin position="398"/>
        <end position="704"/>
    </location>
</feature>
<dbReference type="InterPro" id="IPR018846">
    <property type="entry name" value="Beta-prop_RSE1/DDB1/CPSF1_1st"/>
</dbReference>
<dbReference type="GO" id="GO:0005737">
    <property type="term" value="C:cytoplasm"/>
    <property type="evidence" value="ECO:0007669"/>
    <property type="project" value="UniProtKB-SubCell"/>
</dbReference>
<evidence type="ECO:0000256" key="4">
    <source>
        <dbReference type="ARBA" id="ARBA00023242"/>
    </source>
</evidence>
<proteinExistence type="inferred from homology"/>
<dbReference type="Pfam" id="PF23726">
    <property type="entry name" value="Beta-prop_RSE1_2nd"/>
    <property type="match status" value="1"/>
</dbReference>
<evidence type="ECO:0000313" key="10">
    <source>
        <dbReference type="EMBL" id="KAL1129243.1"/>
    </source>
</evidence>
<dbReference type="EMBL" id="JBFDAA010000009">
    <property type="protein sequence ID" value="KAL1129243.1"/>
    <property type="molecule type" value="Genomic_DNA"/>
</dbReference>
<evidence type="ECO:0000259" key="9">
    <source>
        <dbReference type="Pfam" id="PF23726"/>
    </source>
</evidence>
<dbReference type="Pfam" id="PF03178">
    <property type="entry name" value="CPSF_A"/>
    <property type="match status" value="1"/>
</dbReference>
<dbReference type="FunFam" id="2.130.10.10:FF:000081">
    <property type="entry name" value="DNA damage-binding protein 1"/>
    <property type="match status" value="1"/>
</dbReference>
<protein>
    <recommendedName>
        <fullName evidence="3 6">DNA damage-binding protein 1</fullName>
    </recommendedName>
    <alternativeName>
        <fullName evidence="5 6">Damage-specific DNA-binding protein 1</fullName>
    </alternativeName>
</protein>
<dbReference type="AlphaFoldDB" id="A0ABD0YD57"/>
<evidence type="ECO:0000256" key="1">
    <source>
        <dbReference type="ARBA" id="ARBA00004123"/>
    </source>
</evidence>
<dbReference type="Gene3D" id="2.130.10.10">
    <property type="entry name" value="YVTN repeat-like/Quinoprotein amine dehydrogenase"/>
    <property type="match status" value="3"/>
</dbReference>
<name>A0ABD0YD57_9HEMI</name>
<dbReference type="InterPro" id="IPR050358">
    <property type="entry name" value="RSE1/DDB1/CFT1"/>
</dbReference>
<evidence type="ECO:0000259" key="8">
    <source>
        <dbReference type="Pfam" id="PF10433"/>
    </source>
</evidence>
<keyword evidence="11" id="KW-1185">Reference proteome</keyword>
<keyword evidence="4 6" id="KW-0539">Nucleus</keyword>
<comment type="pathway">
    <text evidence="6">Protein modification; protein ubiquitination.</text>
</comment>
<evidence type="ECO:0000313" key="11">
    <source>
        <dbReference type="Proteomes" id="UP001558652"/>
    </source>
</evidence>
<dbReference type="InterPro" id="IPR004871">
    <property type="entry name" value="RSE1/DDB1/CPSF1_C"/>
</dbReference>
<gene>
    <name evidence="10" type="ORF">AAG570_013772</name>
</gene>
<evidence type="ECO:0000256" key="2">
    <source>
        <dbReference type="ARBA" id="ARBA00007453"/>
    </source>
</evidence>
<comment type="subcellular location">
    <subcellularLocation>
        <location evidence="6">Cytoplasm</location>
    </subcellularLocation>
    <subcellularLocation>
        <location evidence="1 6">Nucleus</location>
    </subcellularLocation>
</comment>
<comment type="caution">
    <text evidence="10">The sequence shown here is derived from an EMBL/GenBank/DDBJ whole genome shotgun (WGS) entry which is preliminary data.</text>
</comment>
<evidence type="ECO:0000256" key="6">
    <source>
        <dbReference type="RuleBase" id="RU368023"/>
    </source>
</evidence>
<dbReference type="PANTHER" id="PTHR10644">
    <property type="entry name" value="DNA REPAIR/RNA PROCESSING CPSF FAMILY"/>
    <property type="match status" value="1"/>
</dbReference>
<dbReference type="InterPro" id="IPR058543">
    <property type="entry name" value="Beta-prop_RSE1/DDB1/CPSF1_2nd"/>
</dbReference>
<dbReference type="Proteomes" id="UP001558652">
    <property type="component" value="Unassembled WGS sequence"/>
</dbReference>
<comment type="function">
    <text evidence="6">Plays a role in DNA repair. May be a component of an E3 ubiquitin-protein ligase which promotes histone ubiquitination in response to UV irradiation. Histone ubiquitination may be important for subsequent DNA repair.</text>
</comment>
<dbReference type="FunFam" id="2.130.10.10:FF:000070">
    <property type="entry name" value="DNA damage-binding protein 1"/>
    <property type="match status" value="1"/>
</dbReference>
<comment type="similarity">
    <text evidence="2 6">Belongs to the DDB1 family.</text>
</comment>